<feature type="compositionally biased region" description="Acidic residues" evidence="1">
    <location>
        <begin position="123"/>
        <end position="136"/>
    </location>
</feature>
<feature type="compositionally biased region" description="Basic and acidic residues" evidence="1">
    <location>
        <begin position="64"/>
        <end position="80"/>
    </location>
</feature>
<reference evidence="2" key="1">
    <citation type="journal article" date="2014" name="Nat. Commun.">
        <title>The rainbow trout genome provides novel insights into evolution after whole-genome duplication in vertebrates.</title>
        <authorList>
            <person name="Berthelot C."/>
            <person name="Brunet F."/>
            <person name="Chalopin D."/>
            <person name="Juanchich A."/>
            <person name="Bernard M."/>
            <person name="Noel B."/>
            <person name="Bento P."/>
            <person name="Da Silva C."/>
            <person name="Labadie K."/>
            <person name="Alberti A."/>
            <person name="Aury J.M."/>
            <person name="Louis A."/>
            <person name="Dehais P."/>
            <person name="Bardou P."/>
            <person name="Montfort J."/>
            <person name="Klopp C."/>
            <person name="Cabau C."/>
            <person name="Gaspin C."/>
            <person name="Thorgaard G.H."/>
            <person name="Boussaha M."/>
            <person name="Quillet E."/>
            <person name="Guyomard R."/>
            <person name="Galiana D."/>
            <person name="Bobe J."/>
            <person name="Volff J.N."/>
            <person name="Genet C."/>
            <person name="Wincker P."/>
            <person name="Jaillon O."/>
            <person name="Roest Crollius H."/>
            <person name="Guiguen Y."/>
        </authorList>
    </citation>
    <scope>NUCLEOTIDE SEQUENCE [LARGE SCALE GENOMIC DNA]</scope>
</reference>
<evidence type="ECO:0000313" key="3">
    <source>
        <dbReference type="Proteomes" id="UP000193380"/>
    </source>
</evidence>
<feature type="compositionally biased region" description="Low complexity" evidence="1">
    <location>
        <begin position="171"/>
        <end position="186"/>
    </location>
</feature>
<feature type="compositionally biased region" description="Low complexity" evidence="1">
    <location>
        <begin position="228"/>
        <end position="247"/>
    </location>
</feature>
<evidence type="ECO:0000313" key="2">
    <source>
        <dbReference type="EMBL" id="CDQ91023.1"/>
    </source>
</evidence>
<reference evidence="2" key="2">
    <citation type="submission" date="2014-03" db="EMBL/GenBank/DDBJ databases">
        <authorList>
            <person name="Genoscope - CEA"/>
        </authorList>
    </citation>
    <scope>NUCLEOTIDE SEQUENCE</scope>
</reference>
<feature type="region of interest" description="Disordered" evidence="1">
    <location>
        <begin position="294"/>
        <end position="313"/>
    </location>
</feature>
<gene>
    <name evidence="2" type="ORF">GSONMT00024868001</name>
</gene>
<accession>A0A060YGI2</accession>
<protein>
    <submittedName>
        <fullName evidence="2">Uncharacterized protein</fullName>
    </submittedName>
</protein>
<feature type="compositionally biased region" description="Basic and acidic residues" evidence="1">
    <location>
        <begin position="297"/>
        <end position="313"/>
    </location>
</feature>
<dbReference type="Proteomes" id="UP000193380">
    <property type="component" value="Unassembled WGS sequence"/>
</dbReference>
<dbReference type="AlphaFoldDB" id="A0A060YGI2"/>
<organism evidence="2 3">
    <name type="scientific">Oncorhynchus mykiss</name>
    <name type="common">Rainbow trout</name>
    <name type="synonym">Salmo gairdneri</name>
    <dbReference type="NCBI Taxonomy" id="8022"/>
    <lineage>
        <taxon>Eukaryota</taxon>
        <taxon>Metazoa</taxon>
        <taxon>Chordata</taxon>
        <taxon>Craniata</taxon>
        <taxon>Vertebrata</taxon>
        <taxon>Euteleostomi</taxon>
        <taxon>Actinopterygii</taxon>
        <taxon>Neopterygii</taxon>
        <taxon>Teleostei</taxon>
        <taxon>Protacanthopterygii</taxon>
        <taxon>Salmoniformes</taxon>
        <taxon>Salmonidae</taxon>
        <taxon>Salmoninae</taxon>
        <taxon>Oncorhynchus</taxon>
    </lineage>
</organism>
<dbReference type="EMBL" id="FR911268">
    <property type="protein sequence ID" value="CDQ91023.1"/>
    <property type="molecule type" value="Genomic_DNA"/>
</dbReference>
<feature type="compositionally biased region" description="Basic residues" evidence="1">
    <location>
        <begin position="81"/>
        <end position="90"/>
    </location>
</feature>
<evidence type="ECO:0000256" key="1">
    <source>
        <dbReference type="SAM" id="MobiDB-lite"/>
    </source>
</evidence>
<sequence length="388" mass="42619">MSNPKDASDTNVAANTKNAVTSAPVQPPPSPRRIDDDEDEERDLNKTLGVQRFQQILHPPARGPPEKHRAYNEEDFEYHRHSSHHIHHPLSKLPPEGKKKKSNKRKKGTGRRRGSGAGGAPTIEEDEEEEEAEEESYSQYDGEGGQTTTPDTDMDTHNEDVQFFVSEDDCASATPTPTPSQPGSASFPRHLTIVPETALGTDLPEDATPTDKPVDSVSAPHKGRNGLSSGPSRESPSPSTWGSIPPSSKAPPPGGSRSYDLQERRRSGNMTCGLQEHHQRQATDDSEAQMLGSADLDGIKSEPKSRKKPREEPGCEGWPVLFWLCRVEIITEHGQDVKMFIDDQQGQIIIITVVVEGATGQHLRSKCQLAFHSQSFRVSLPLLLSLET</sequence>
<dbReference type="STRING" id="8022.A0A060YGI2"/>
<dbReference type="PaxDb" id="8022-A0A060YGI2"/>
<proteinExistence type="predicted"/>
<name>A0A060YGI2_ONCMY</name>
<feature type="compositionally biased region" description="Basic residues" evidence="1">
    <location>
        <begin position="98"/>
        <end position="114"/>
    </location>
</feature>
<feature type="region of interest" description="Disordered" evidence="1">
    <location>
        <begin position="1"/>
        <end position="264"/>
    </location>
</feature>
<feature type="compositionally biased region" description="Polar residues" evidence="1">
    <location>
        <begin position="1"/>
        <end position="24"/>
    </location>
</feature>